<evidence type="ECO:0000256" key="2">
    <source>
        <dbReference type="ARBA" id="ARBA00022737"/>
    </source>
</evidence>
<reference evidence="5 6" key="1">
    <citation type="submission" date="2023-11" db="EMBL/GenBank/DDBJ databases">
        <authorList>
            <person name="Okamura Y."/>
        </authorList>
    </citation>
    <scope>NUCLEOTIDE SEQUENCE [LARGE SCALE GENOMIC DNA]</scope>
</reference>
<feature type="chain" id="PRO_5043673563" evidence="4">
    <location>
        <begin position="26"/>
        <end position="144"/>
    </location>
</feature>
<evidence type="ECO:0000313" key="6">
    <source>
        <dbReference type="Proteomes" id="UP001497472"/>
    </source>
</evidence>
<name>A0AAV1JJ04_9NEOP</name>
<protein>
    <submittedName>
        <fullName evidence="5">Uncharacterized protein</fullName>
    </submittedName>
</protein>
<gene>
    <name evidence="5" type="ORF">LNINA_LOCUS8273</name>
</gene>
<dbReference type="InterPro" id="IPR002635">
    <property type="entry name" value="Chorion"/>
</dbReference>
<organism evidence="5 6">
    <name type="scientific">Leptosia nina</name>
    <dbReference type="NCBI Taxonomy" id="320188"/>
    <lineage>
        <taxon>Eukaryota</taxon>
        <taxon>Metazoa</taxon>
        <taxon>Ecdysozoa</taxon>
        <taxon>Arthropoda</taxon>
        <taxon>Hexapoda</taxon>
        <taxon>Insecta</taxon>
        <taxon>Pterygota</taxon>
        <taxon>Neoptera</taxon>
        <taxon>Endopterygota</taxon>
        <taxon>Lepidoptera</taxon>
        <taxon>Glossata</taxon>
        <taxon>Ditrysia</taxon>
        <taxon>Papilionoidea</taxon>
        <taxon>Pieridae</taxon>
        <taxon>Pierinae</taxon>
        <taxon>Leptosia</taxon>
    </lineage>
</organism>
<dbReference type="GO" id="GO:0042600">
    <property type="term" value="C:egg chorion"/>
    <property type="evidence" value="ECO:0007669"/>
    <property type="project" value="InterPro"/>
</dbReference>
<keyword evidence="6" id="KW-1185">Reference proteome</keyword>
<dbReference type="Pfam" id="PF01723">
    <property type="entry name" value="Chorion_1"/>
    <property type="match status" value="1"/>
</dbReference>
<dbReference type="AlphaFoldDB" id="A0AAV1JJ04"/>
<comment type="caution">
    <text evidence="5">The sequence shown here is derived from an EMBL/GenBank/DDBJ whole genome shotgun (WGS) entry which is preliminary data.</text>
</comment>
<dbReference type="EMBL" id="CAVLEF010000011">
    <property type="protein sequence ID" value="CAK1548925.1"/>
    <property type="molecule type" value="Genomic_DNA"/>
</dbReference>
<proteinExistence type="inferred from homology"/>
<evidence type="ECO:0000313" key="5">
    <source>
        <dbReference type="EMBL" id="CAK1548925.1"/>
    </source>
</evidence>
<evidence type="ECO:0000256" key="3">
    <source>
        <dbReference type="RuleBase" id="RU004378"/>
    </source>
</evidence>
<evidence type="ECO:0000256" key="4">
    <source>
        <dbReference type="SAM" id="SignalP"/>
    </source>
</evidence>
<dbReference type="GO" id="GO:0005213">
    <property type="term" value="F:structural constituent of egg chorion"/>
    <property type="evidence" value="ECO:0007669"/>
    <property type="project" value="InterPro"/>
</dbReference>
<sequence length="144" mass="14264">MSSKTVLALCAQALLMQCITAYVYGENPYERAAYAEAWGPYAPSAGYSPATLAASNCGGLFVSSSSPISPSGVTMISENAIEGPLAVGGQIPFLGAVAVEGALPTAGAGGVAYGCGNGNVAILAEDLAGYRPGPGPYGYGPYGC</sequence>
<accession>A0AAV1JJ04</accession>
<comment type="similarity">
    <text evidence="1 3">Belongs to the chorion protein family.</text>
</comment>
<keyword evidence="2" id="KW-0677">Repeat</keyword>
<dbReference type="Proteomes" id="UP001497472">
    <property type="component" value="Unassembled WGS sequence"/>
</dbReference>
<evidence type="ECO:0000256" key="1">
    <source>
        <dbReference type="ARBA" id="ARBA00005906"/>
    </source>
</evidence>
<dbReference type="GO" id="GO:0007304">
    <property type="term" value="P:chorion-containing eggshell formation"/>
    <property type="evidence" value="ECO:0007669"/>
    <property type="project" value="InterPro"/>
</dbReference>
<keyword evidence="4" id="KW-0732">Signal</keyword>
<feature type="signal peptide" evidence="4">
    <location>
        <begin position="1"/>
        <end position="25"/>
    </location>
</feature>